<name>A0A7S3YMW9_9EUKA</name>
<dbReference type="SUPFAM" id="SSF48264">
    <property type="entry name" value="Cytochrome P450"/>
    <property type="match status" value="1"/>
</dbReference>
<evidence type="ECO:0000256" key="5">
    <source>
        <dbReference type="ARBA" id="ARBA00023033"/>
    </source>
</evidence>
<keyword evidence="2 6" id="KW-0479">Metal-binding</keyword>
<accession>A0A7S3YMW9</accession>
<evidence type="ECO:0000313" key="8">
    <source>
        <dbReference type="EMBL" id="CAE0656608.1"/>
    </source>
</evidence>
<dbReference type="PANTHER" id="PTHR24303:SF31">
    <property type="entry name" value="CYTOCHROME P450 307A1-RELATED"/>
    <property type="match status" value="1"/>
</dbReference>
<evidence type="ECO:0008006" key="9">
    <source>
        <dbReference type="Google" id="ProtNLM"/>
    </source>
</evidence>
<keyword evidence="6 7" id="KW-0349">Heme</keyword>
<dbReference type="InterPro" id="IPR002401">
    <property type="entry name" value="Cyt_P450_E_grp-I"/>
</dbReference>
<feature type="binding site" description="axial binding residue" evidence="6">
    <location>
        <position position="471"/>
    </location>
    <ligand>
        <name>heme</name>
        <dbReference type="ChEBI" id="CHEBI:30413"/>
    </ligand>
    <ligandPart>
        <name>Fe</name>
        <dbReference type="ChEBI" id="CHEBI:18248"/>
    </ligandPart>
</feature>
<dbReference type="InterPro" id="IPR036396">
    <property type="entry name" value="Cyt_P450_sf"/>
</dbReference>
<gene>
    <name evidence="8" type="ORF">LGLO00237_LOCUS8278</name>
</gene>
<dbReference type="GO" id="GO:0005506">
    <property type="term" value="F:iron ion binding"/>
    <property type="evidence" value="ECO:0007669"/>
    <property type="project" value="InterPro"/>
</dbReference>
<protein>
    <recommendedName>
        <fullName evidence="9">Cytochrome P450</fullName>
    </recommendedName>
</protein>
<dbReference type="Gene3D" id="1.10.630.10">
    <property type="entry name" value="Cytochrome P450"/>
    <property type="match status" value="1"/>
</dbReference>
<keyword evidence="4 6" id="KW-0408">Iron</keyword>
<dbReference type="PRINTS" id="PR00385">
    <property type="entry name" value="P450"/>
</dbReference>
<dbReference type="InterPro" id="IPR001128">
    <property type="entry name" value="Cyt_P450"/>
</dbReference>
<keyword evidence="3 7" id="KW-0560">Oxidoreductase</keyword>
<evidence type="ECO:0000256" key="1">
    <source>
        <dbReference type="ARBA" id="ARBA00001971"/>
    </source>
</evidence>
<organism evidence="8">
    <name type="scientific">Lotharella globosa</name>
    <dbReference type="NCBI Taxonomy" id="91324"/>
    <lineage>
        <taxon>Eukaryota</taxon>
        <taxon>Sar</taxon>
        <taxon>Rhizaria</taxon>
        <taxon>Cercozoa</taxon>
        <taxon>Chlorarachniophyceae</taxon>
        <taxon>Lotharella</taxon>
    </lineage>
</organism>
<proteinExistence type="inferred from homology"/>
<dbReference type="AlphaFoldDB" id="A0A7S3YMW9"/>
<keyword evidence="5 7" id="KW-0503">Monooxygenase</keyword>
<dbReference type="InterPro" id="IPR017972">
    <property type="entry name" value="Cyt_P450_CS"/>
</dbReference>
<dbReference type="EMBL" id="HBIV01011066">
    <property type="protein sequence ID" value="CAE0656608.1"/>
    <property type="molecule type" value="Transcribed_RNA"/>
</dbReference>
<dbReference type="PANTHER" id="PTHR24303">
    <property type="entry name" value="HEME-BINDING MONOOXYGENASE FAMILY"/>
    <property type="match status" value="1"/>
</dbReference>
<reference evidence="8" key="1">
    <citation type="submission" date="2021-01" db="EMBL/GenBank/DDBJ databases">
        <authorList>
            <person name="Corre E."/>
            <person name="Pelletier E."/>
            <person name="Niang G."/>
            <person name="Scheremetjew M."/>
            <person name="Finn R."/>
            <person name="Kale V."/>
            <person name="Holt S."/>
            <person name="Cochrane G."/>
            <person name="Meng A."/>
            <person name="Brown T."/>
            <person name="Cohen L."/>
        </authorList>
    </citation>
    <scope>NUCLEOTIDE SEQUENCE</scope>
    <source>
        <strain evidence="8">CCCM811</strain>
    </source>
</reference>
<dbReference type="GO" id="GO:0016705">
    <property type="term" value="F:oxidoreductase activity, acting on paired donors, with incorporation or reduction of molecular oxygen"/>
    <property type="evidence" value="ECO:0007669"/>
    <property type="project" value="InterPro"/>
</dbReference>
<evidence type="ECO:0000256" key="2">
    <source>
        <dbReference type="ARBA" id="ARBA00022723"/>
    </source>
</evidence>
<dbReference type="GO" id="GO:0004497">
    <property type="term" value="F:monooxygenase activity"/>
    <property type="evidence" value="ECO:0007669"/>
    <property type="project" value="UniProtKB-KW"/>
</dbReference>
<dbReference type="PRINTS" id="PR00463">
    <property type="entry name" value="EP450I"/>
</dbReference>
<evidence type="ECO:0000256" key="3">
    <source>
        <dbReference type="ARBA" id="ARBA00023002"/>
    </source>
</evidence>
<evidence type="ECO:0000256" key="7">
    <source>
        <dbReference type="RuleBase" id="RU000461"/>
    </source>
</evidence>
<comment type="similarity">
    <text evidence="7">Belongs to the cytochrome P450 family.</text>
</comment>
<dbReference type="PROSITE" id="PS00086">
    <property type="entry name" value="CYTOCHROME_P450"/>
    <property type="match status" value="1"/>
</dbReference>
<dbReference type="Pfam" id="PF00067">
    <property type="entry name" value="p450"/>
    <property type="match status" value="1"/>
</dbReference>
<evidence type="ECO:0000256" key="4">
    <source>
        <dbReference type="ARBA" id="ARBA00023004"/>
    </source>
</evidence>
<dbReference type="GO" id="GO:0020037">
    <property type="term" value="F:heme binding"/>
    <property type="evidence" value="ECO:0007669"/>
    <property type="project" value="InterPro"/>
</dbReference>
<evidence type="ECO:0000256" key="6">
    <source>
        <dbReference type="PIRSR" id="PIRSR602401-1"/>
    </source>
</evidence>
<comment type="cofactor">
    <cofactor evidence="1 6">
        <name>heme</name>
        <dbReference type="ChEBI" id="CHEBI:30413"/>
    </cofactor>
</comment>
<sequence length="529" mass="59524">MMLSRWLRGRHRLSSQPVHLASAQSKQNVPPGLPAFPVIGSAISLVSEYGDIPTHMREMYRGNYKKFMKAGQGVYTMGLPGLGDGLTSKVYVVSNPHEFLPVIQNEGKHPSGVLEALWPASERLKRRRDSNALFERGEAWKQERNVVQLNLLSPQIAKGYLPGIVEAARLASRGAAHSAHAFDEYAARVSFDLFNSAFFGRLAKTADLTRKDADPRDVKFCQDTLDGFEYLVPVVLSPLERLLVQGLNLSTKRFDAFCSKFDDAQDRCAEIVDDFIARKQRGELDEREMRSYVSKTLEWYEQEARDISFDQVKNIFFILLTAAVDTTSSIINWSMINLALNPDVQEKLRAEIQQHLQESDVASIILKRREEVPYLHAFIRETHRLTPSAPVNLLKNTNKALTIYGYEIPAGSKVLLDSYSMGNDAALVEQPEKFLPERFLPDMVEMRKGTAAEMIDHPLCSGPFSAGARKCPGSRVATFEAMAMIITLLNDWKIELNDPSVNTYEDVGTHYGAILQPKPMPKLKFSELR</sequence>